<gene>
    <name evidence="2" type="ORF">CYFUS_003402</name>
</gene>
<dbReference type="PANTHER" id="PTHR43591:SF108">
    <property type="entry name" value="S-ADENOSYL-L-METHIONINE-DEPENDENT METHYLTRANSFERASE"/>
    <property type="match status" value="1"/>
</dbReference>
<evidence type="ECO:0000259" key="1">
    <source>
        <dbReference type="Pfam" id="PF13649"/>
    </source>
</evidence>
<organism evidence="2 3">
    <name type="scientific">Cystobacter fuscus</name>
    <dbReference type="NCBI Taxonomy" id="43"/>
    <lineage>
        <taxon>Bacteria</taxon>
        <taxon>Pseudomonadati</taxon>
        <taxon>Myxococcota</taxon>
        <taxon>Myxococcia</taxon>
        <taxon>Myxococcales</taxon>
        <taxon>Cystobacterineae</taxon>
        <taxon>Archangiaceae</taxon>
        <taxon>Cystobacter</taxon>
    </lineage>
</organism>
<dbReference type="AlphaFoldDB" id="A0A250J454"/>
<reference evidence="2 3" key="1">
    <citation type="submission" date="2017-06" db="EMBL/GenBank/DDBJ databases">
        <title>Sequencing and comparative analysis of myxobacterial genomes.</title>
        <authorList>
            <person name="Rupp O."/>
            <person name="Goesmann A."/>
            <person name="Sogaard-Andersen L."/>
        </authorList>
    </citation>
    <scope>NUCLEOTIDE SEQUENCE [LARGE SCALE GENOMIC DNA]</scope>
    <source>
        <strain evidence="2 3">DSM 52655</strain>
    </source>
</reference>
<dbReference type="EMBL" id="CP022098">
    <property type="protein sequence ID" value="ATB37976.1"/>
    <property type="molecule type" value="Genomic_DNA"/>
</dbReference>
<keyword evidence="2" id="KW-0808">Transferase</keyword>
<dbReference type="CDD" id="cd02440">
    <property type="entry name" value="AdoMet_MTases"/>
    <property type="match status" value="1"/>
</dbReference>
<evidence type="ECO:0000313" key="3">
    <source>
        <dbReference type="Proteomes" id="UP000217257"/>
    </source>
</evidence>
<keyword evidence="2" id="KW-0489">Methyltransferase</keyword>
<dbReference type="GO" id="GO:0008168">
    <property type="term" value="F:methyltransferase activity"/>
    <property type="evidence" value="ECO:0007669"/>
    <property type="project" value="UniProtKB-KW"/>
</dbReference>
<dbReference type="GO" id="GO:0032259">
    <property type="term" value="P:methylation"/>
    <property type="evidence" value="ECO:0007669"/>
    <property type="project" value="UniProtKB-KW"/>
</dbReference>
<accession>A0A250J454</accession>
<dbReference type="SUPFAM" id="SSF53335">
    <property type="entry name" value="S-adenosyl-L-methionine-dependent methyltransferases"/>
    <property type="match status" value="1"/>
</dbReference>
<dbReference type="PANTHER" id="PTHR43591">
    <property type="entry name" value="METHYLTRANSFERASE"/>
    <property type="match status" value="1"/>
</dbReference>
<name>A0A250J454_9BACT</name>
<dbReference type="RefSeq" id="WP_095986214.1">
    <property type="nucleotide sequence ID" value="NZ_CP022098.1"/>
</dbReference>
<dbReference type="Gene3D" id="3.40.50.150">
    <property type="entry name" value="Vaccinia Virus protein VP39"/>
    <property type="match status" value="1"/>
</dbReference>
<evidence type="ECO:0000313" key="2">
    <source>
        <dbReference type="EMBL" id="ATB37976.1"/>
    </source>
</evidence>
<feature type="domain" description="Methyltransferase" evidence="1">
    <location>
        <begin position="50"/>
        <end position="149"/>
    </location>
</feature>
<dbReference type="Pfam" id="PF13649">
    <property type="entry name" value="Methyltransf_25"/>
    <property type="match status" value="1"/>
</dbReference>
<dbReference type="Proteomes" id="UP000217257">
    <property type="component" value="Chromosome"/>
</dbReference>
<dbReference type="InterPro" id="IPR041698">
    <property type="entry name" value="Methyltransf_25"/>
</dbReference>
<dbReference type="KEGG" id="cfus:CYFUS_003402"/>
<protein>
    <submittedName>
        <fullName evidence="2">Methyltransferase</fullName>
    </submittedName>
</protein>
<proteinExistence type="predicted"/>
<sequence>MTQSPSSLDWRSWLRRWDAQQTGYLPRREQRFEVMLDVLAALLPEEFVLVDLACGPGSISQRVLERFPKARCIAVDLDPVLLVLGRGALGDGGGRLRWVEADLMTVDLAARLEVSSVDAVLSTTALHWLPAERLVALYHQLGRLVRPGGVFLNGDNIPFSRRPGPFQRLAEQVRRKEEAEAFGKRGVEDWAVWWKALAAEPGMGPLIDERQRRFAGIRRDWSEPLLEVHEAALRDAGFQDVGVLWQYLDDRVLLAVR</sequence>
<dbReference type="InterPro" id="IPR029063">
    <property type="entry name" value="SAM-dependent_MTases_sf"/>
</dbReference>